<evidence type="ECO:0000313" key="2">
    <source>
        <dbReference type="EMBL" id="KAK4092342.1"/>
    </source>
</evidence>
<dbReference type="EMBL" id="LCWV01000001">
    <property type="protein sequence ID" value="PWI76662.1"/>
    <property type="molecule type" value="Genomic_DNA"/>
</dbReference>
<evidence type="ECO:0000313" key="3">
    <source>
        <dbReference type="EMBL" id="PWI76662.1"/>
    </source>
</evidence>
<evidence type="ECO:0000313" key="5">
    <source>
        <dbReference type="Proteomes" id="UP001287286"/>
    </source>
</evidence>
<keyword evidence="5" id="KW-1185">Reference proteome</keyword>
<dbReference type="EMBL" id="JAWRVI010000009">
    <property type="protein sequence ID" value="KAK4092342.1"/>
    <property type="molecule type" value="Genomic_DNA"/>
</dbReference>
<organism evidence="3 4">
    <name type="scientific">Purpureocillium lilacinum</name>
    <name type="common">Paecilomyces lilacinus</name>
    <dbReference type="NCBI Taxonomy" id="33203"/>
    <lineage>
        <taxon>Eukaryota</taxon>
        <taxon>Fungi</taxon>
        <taxon>Dikarya</taxon>
        <taxon>Ascomycota</taxon>
        <taxon>Pezizomycotina</taxon>
        <taxon>Sordariomycetes</taxon>
        <taxon>Hypocreomycetidae</taxon>
        <taxon>Hypocreales</taxon>
        <taxon>Ophiocordycipitaceae</taxon>
        <taxon>Purpureocillium</taxon>
    </lineage>
</organism>
<evidence type="ECO:0000256" key="1">
    <source>
        <dbReference type="SAM" id="MobiDB-lite"/>
    </source>
</evidence>
<gene>
    <name evidence="3" type="ORF">PCL_03856</name>
    <name evidence="2" type="ORF">Purlil1_3595</name>
</gene>
<feature type="compositionally biased region" description="Basic and acidic residues" evidence="1">
    <location>
        <begin position="45"/>
        <end position="58"/>
    </location>
</feature>
<sequence length="67" mass="7239">MPAEQIQNGFKSPNAGYVRLSEKPGVKQSQVPQTHGAGGSSSSRNRQEENMSRVKEALAGRGSLQFH</sequence>
<reference evidence="3 4" key="2">
    <citation type="journal article" date="2016" name="Front. Microbiol.">
        <title>Genome and transcriptome sequences reveal the specific parasitism of the nematophagous Purpureocillium lilacinum 36-1.</title>
        <authorList>
            <person name="Xie J."/>
            <person name="Li S."/>
            <person name="Mo C."/>
            <person name="Xiao X."/>
            <person name="Peng D."/>
            <person name="Wang G."/>
            <person name="Xiao Y."/>
        </authorList>
    </citation>
    <scope>NUCLEOTIDE SEQUENCE [LARGE SCALE GENOMIC DNA]</scope>
    <source>
        <strain evidence="3 4">36-1</strain>
    </source>
</reference>
<proteinExistence type="predicted"/>
<protein>
    <submittedName>
        <fullName evidence="3">Uncharacterized protein</fullName>
    </submittedName>
</protein>
<accession>A0A2U3EQ79</accession>
<evidence type="ECO:0000313" key="4">
    <source>
        <dbReference type="Proteomes" id="UP000245956"/>
    </source>
</evidence>
<dbReference type="Proteomes" id="UP000245956">
    <property type="component" value="Unassembled WGS sequence"/>
</dbReference>
<name>A0A2U3EQ79_PURLI</name>
<comment type="caution">
    <text evidence="3">The sequence shown here is derived from an EMBL/GenBank/DDBJ whole genome shotgun (WGS) entry which is preliminary data.</text>
</comment>
<feature type="region of interest" description="Disordered" evidence="1">
    <location>
        <begin position="1"/>
        <end position="67"/>
    </location>
</feature>
<reference evidence="3" key="1">
    <citation type="submission" date="2015-05" db="EMBL/GenBank/DDBJ databases">
        <authorList>
            <person name="Wang D.B."/>
            <person name="Wang M."/>
        </authorList>
    </citation>
    <scope>NUCLEOTIDE SEQUENCE</scope>
    <source>
        <strain evidence="3">36-1</strain>
    </source>
</reference>
<dbReference type="Proteomes" id="UP001287286">
    <property type="component" value="Unassembled WGS sequence"/>
</dbReference>
<dbReference type="AlphaFoldDB" id="A0A2U3EQ79"/>
<feature type="compositionally biased region" description="Polar residues" evidence="1">
    <location>
        <begin position="1"/>
        <end position="11"/>
    </location>
</feature>
<reference evidence="2 5" key="4">
    <citation type="journal article" date="2024" name="Microbiol. Resour. Announc.">
        <title>Genome annotations for the ascomycete fungi Trichoderma harzianum, Trichoderma aggressivum, and Purpureocillium lilacinum.</title>
        <authorList>
            <person name="Beijen E.P.W."/>
            <person name="Ohm R.A."/>
        </authorList>
    </citation>
    <scope>NUCLEOTIDE SEQUENCE [LARGE SCALE GENOMIC DNA]</scope>
    <source>
        <strain evidence="2 5">CBS 150709</strain>
    </source>
</reference>
<reference evidence="2" key="3">
    <citation type="submission" date="2023-11" db="EMBL/GenBank/DDBJ databases">
        <authorList>
            <person name="Beijen E."/>
            <person name="Ohm R.A."/>
        </authorList>
    </citation>
    <scope>NUCLEOTIDE SEQUENCE</scope>
    <source>
        <strain evidence="2">CBS 150709</strain>
    </source>
</reference>